<protein>
    <submittedName>
        <fullName evidence="2">Uncharacterized protein</fullName>
    </submittedName>
</protein>
<proteinExistence type="predicted"/>
<keyword evidence="1" id="KW-0472">Membrane</keyword>
<sequence length="50" mass="5764">MRIQNPMKWLSQWACHVRCTFGTLIAITLKALILLQTSLCNSWLLALQSF</sequence>
<evidence type="ECO:0000313" key="2">
    <source>
        <dbReference type="EMBL" id="JAH76654.1"/>
    </source>
</evidence>
<keyword evidence="1" id="KW-0812">Transmembrane</keyword>
<feature type="transmembrane region" description="Helical" evidence="1">
    <location>
        <begin position="21"/>
        <end position="44"/>
    </location>
</feature>
<accession>A0A0E9VEU8</accession>
<evidence type="ECO:0000256" key="1">
    <source>
        <dbReference type="SAM" id="Phobius"/>
    </source>
</evidence>
<name>A0A0E9VEU8_ANGAN</name>
<dbReference type="AlphaFoldDB" id="A0A0E9VEU8"/>
<reference evidence="2" key="1">
    <citation type="submission" date="2014-11" db="EMBL/GenBank/DDBJ databases">
        <authorList>
            <person name="Amaro Gonzalez C."/>
        </authorList>
    </citation>
    <scope>NUCLEOTIDE SEQUENCE</scope>
</reference>
<reference evidence="2" key="2">
    <citation type="journal article" date="2015" name="Fish Shellfish Immunol.">
        <title>Early steps in the European eel (Anguilla anguilla)-Vibrio vulnificus interaction in the gills: Role of the RtxA13 toxin.</title>
        <authorList>
            <person name="Callol A."/>
            <person name="Pajuelo D."/>
            <person name="Ebbesson L."/>
            <person name="Teles M."/>
            <person name="MacKenzie S."/>
            <person name="Amaro C."/>
        </authorList>
    </citation>
    <scope>NUCLEOTIDE SEQUENCE</scope>
</reference>
<dbReference type="EMBL" id="GBXM01031923">
    <property type="protein sequence ID" value="JAH76654.1"/>
    <property type="molecule type" value="Transcribed_RNA"/>
</dbReference>
<organism evidence="2">
    <name type="scientific">Anguilla anguilla</name>
    <name type="common">European freshwater eel</name>
    <name type="synonym">Muraena anguilla</name>
    <dbReference type="NCBI Taxonomy" id="7936"/>
    <lineage>
        <taxon>Eukaryota</taxon>
        <taxon>Metazoa</taxon>
        <taxon>Chordata</taxon>
        <taxon>Craniata</taxon>
        <taxon>Vertebrata</taxon>
        <taxon>Euteleostomi</taxon>
        <taxon>Actinopterygii</taxon>
        <taxon>Neopterygii</taxon>
        <taxon>Teleostei</taxon>
        <taxon>Anguilliformes</taxon>
        <taxon>Anguillidae</taxon>
        <taxon>Anguilla</taxon>
    </lineage>
</organism>
<keyword evidence="1" id="KW-1133">Transmembrane helix</keyword>